<evidence type="ECO:0000256" key="16">
    <source>
        <dbReference type="ARBA" id="ARBA00023136"/>
    </source>
</evidence>
<dbReference type="AlphaFoldDB" id="A0A3B1BYW5"/>
<evidence type="ECO:0000256" key="17">
    <source>
        <dbReference type="SAM" id="Phobius"/>
    </source>
</evidence>
<dbReference type="GO" id="GO:0016887">
    <property type="term" value="F:ATP hydrolysis activity"/>
    <property type="evidence" value="ECO:0007669"/>
    <property type="project" value="InterPro"/>
</dbReference>
<protein>
    <submittedName>
        <fullName evidence="19">Lead, cadmium, zinc and mercury transporting ATPase Copper-translocating P-type ATPase</fullName>
        <ecNumber evidence="19">3.6.3.3</ecNumber>
        <ecNumber evidence="19">3.6.3.4</ecNumber>
    </submittedName>
</protein>
<evidence type="ECO:0000313" key="19">
    <source>
        <dbReference type="EMBL" id="VAX23159.1"/>
    </source>
</evidence>
<evidence type="ECO:0000256" key="2">
    <source>
        <dbReference type="ARBA" id="ARBA00006024"/>
    </source>
</evidence>
<proteinExistence type="inferred from homology"/>
<dbReference type="InterPro" id="IPR059000">
    <property type="entry name" value="ATPase_P-type_domA"/>
</dbReference>
<dbReference type="InterPro" id="IPR001757">
    <property type="entry name" value="P_typ_ATPase"/>
</dbReference>
<dbReference type="SFLD" id="SFLDF00027">
    <property type="entry name" value="p-type_atpase"/>
    <property type="match status" value="1"/>
</dbReference>
<feature type="transmembrane region" description="Helical" evidence="17">
    <location>
        <begin position="418"/>
        <end position="440"/>
    </location>
</feature>
<keyword evidence="4" id="KW-1003">Cell membrane</keyword>
<evidence type="ECO:0000256" key="14">
    <source>
        <dbReference type="ARBA" id="ARBA00023008"/>
    </source>
</evidence>
<dbReference type="Gene3D" id="3.40.50.1000">
    <property type="entry name" value="HAD superfamily/HAD-like"/>
    <property type="match status" value="1"/>
</dbReference>
<reference evidence="19" key="1">
    <citation type="submission" date="2018-06" db="EMBL/GenBank/DDBJ databases">
        <authorList>
            <person name="Zhirakovskaya E."/>
        </authorList>
    </citation>
    <scope>NUCLEOTIDE SEQUENCE</scope>
</reference>
<evidence type="ECO:0000256" key="8">
    <source>
        <dbReference type="ARBA" id="ARBA00022741"/>
    </source>
</evidence>
<keyword evidence="8" id="KW-0547">Nucleotide-binding</keyword>
<evidence type="ECO:0000256" key="7">
    <source>
        <dbReference type="ARBA" id="ARBA00022737"/>
    </source>
</evidence>
<keyword evidence="6" id="KW-0479">Metal-binding</keyword>
<dbReference type="InterPro" id="IPR023298">
    <property type="entry name" value="ATPase_P-typ_TM_dom_sf"/>
</dbReference>
<accession>A0A3B1BYW5</accession>
<feature type="transmembrane region" description="Helical" evidence="17">
    <location>
        <begin position="166"/>
        <end position="187"/>
    </location>
</feature>
<dbReference type="Gene3D" id="2.70.150.10">
    <property type="entry name" value="Calcium-transporting ATPase, cytoplasmic transduction domain A"/>
    <property type="match status" value="1"/>
</dbReference>
<organism evidence="19">
    <name type="scientific">hydrothermal vent metagenome</name>
    <dbReference type="NCBI Taxonomy" id="652676"/>
    <lineage>
        <taxon>unclassified sequences</taxon>
        <taxon>metagenomes</taxon>
        <taxon>ecological metagenomes</taxon>
    </lineage>
</organism>
<dbReference type="NCBIfam" id="TIGR01494">
    <property type="entry name" value="ATPase_P-type"/>
    <property type="match status" value="1"/>
</dbReference>
<feature type="transmembrane region" description="Helical" evidence="17">
    <location>
        <begin position="199"/>
        <end position="215"/>
    </location>
</feature>
<comment type="subcellular location">
    <subcellularLocation>
        <location evidence="1">Cell membrane</location>
        <topology evidence="1">Multi-pass membrane protein</topology>
    </subcellularLocation>
</comment>
<dbReference type="GO" id="GO:0005886">
    <property type="term" value="C:plasma membrane"/>
    <property type="evidence" value="ECO:0007669"/>
    <property type="project" value="UniProtKB-SubCell"/>
</dbReference>
<dbReference type="InterPro" id="IPR006122">
    <property type="entry name" value="HMA_Cu_ion-bd"/>
</dbReference>
<dbReference type="CDD" id="cd00371">
    <property type="entry name" value="HMA"/>
    <property type="match status" value="2"/>
</dbReference>
<keyword evidence="5 17" id="KW-0812">Transmembrane</keyword>
<evidence type="ECO:0000256" key="5">
    <source>
        <dbReference type="ARBA" id="ARBA00022692"/>
    </source>
</evidence>
<evidence type="ECO:0000256" key="10">
    <source>
        <dbReference type="ARBA" id="ARBA00022840"/>
    </source>
</evidence>
<keyword evidence="11" id="KW-0460">Magnesium</keyword>
<evidence type="ECO:0000256" key="3">
    <source>
        <dbReference type="ARBA" id="ARBA00022448"/>
    </source>
</evidence>
<evidence type="ECO:0000256" key="11">
    <source>
        <dbReference type="ARBA" id="ARBA00022842"/>
    </source>
</evidence>
<feature type="transmembrane region" description="Helical" evidence="17">
    <location>
        <begin position="262"/>
        <end position="281"/>
    </location>
</feature>
<evidence type="ECO:0000256" key="4">
    <source>
        <dbReference type="ARBA" id="ARBA00022475"/>
    </source>
</evidence>
<dbReference type="Pfam" id="PF00122">
    <property type="entry name" value="E1-E2_ATPase"/>
    <property type="match status" value="1"/>
</dbReference>
<dbReference type="InterPro" id="IPR006121">
    <property type="entry name" value="HMA_dom"/>
</dbReference>
<dbReference type="PROSITE" id="PS00154">
    <property type="entry name" value="ATPASE_E1_E2"/>
    <property type="match status" value="1"/>
</dbReference>
<dbReference type="EC" id="3.6.3.3" evidence="19"/>
<dbReference type="EMBL" id="UOGA01000239">
    <property type="protein sequence ID" value="VAX23159.1"/>
    <property type="molecule type" value="Genomic_DNA"/>
</dbReference>
<dbReference type="InterPro" id="IPR018303">
    <property type="entry name" value="ATPase_P-typ_P_site"/>
</dbReference>
<dbReference type="InterPro" id="IPR027256">
    <property type="entry name" value="P-typ_ATPase_IB"/>
</dbReference>
<dbReference type="InterPro" id="IPR036163">
    <property type="entry name" value="HMA_dom_sf"/>
</dbReference>
<keyword evidence="10" id="KW-0067">ATP-binding</keyword>
<name>A0A3B1BYW5_9ZZZZ</name>
<evidence type="ECO:0000259" key="18">
    <source>
        <dbReference type="PROSITE" id="PS50846"/>
    </source>
</evidence>
<keyword evidence="14" id="KW-0186">Copper</keyword>
<dbReference type="Gene3D" id="3.40.1110.10">
    <property type="entry name" value="Calcium-transporting ATPase, cytoplasmic domain N"/>
    <property type="match status" value="1"/>
</dbReference>
<keyword evidence="7" id="KW-0677">Repeat</keyword>
<dbReference type="GO" id="GO:0005524">
    <property type="term" value="F:ATP binding"/>
    <property type="evidence" value="ECO:0007669"/>
    <property type="project" value="UniProtKB-KW"/>
</dbReference>
<dbReference type="GO" id="GO:0055070">
    <property type="term" value="P:copper ion homeostasis"/>
    <property type="evidence" value="ECO:0007669"/>
    <property type="project" value="TreeGrafter"/>
</dbReference>
<dbReference type="SUPFAM" id="SSF81665">
    <property type="entry name" value="Calcium ATPase, transmembrane domain M"/>
    <property type="match status" value="1"/>
</dbReference>
<dbReference type="EC" id="3.6.3.4" evidence="19"/>
<dbReference type="InterPro" id="IPR023299">
    <property type="entry name" value="ATPase_P-typ_cyto_dom_N"/>
</dbReference>
<dbReference type="Gene3D" id="3.30.70.100">
    <property type="match status" value="2"/>
</dbReference>
<dbReference type="GO" id="GO:0005507">
    <property type="term" value="F:copper ion binding"/>
    <property type="evidence" value="ECO:0007669"/>
    <property type="project" value="InterPro"/>
</dbReference>
<dbReference type="PROSITE" id="PS50846">
    <property type="entry name" value="HMA_2"/>
    <property type="match status" value="2"/>
</dbReference>
<feature type="transmembrane region" description="Helical" evidence="17">
    <location>
        <begin position="446"/>
        <end position="467"/>
    </location>
</feature>
<dbReference type="FunFam" id="3.30.70.100:FF:000005">
    <property type="entry name" value="Copper-exporting P-type ATPase A"/>
    <property type="match status" value="2"/>
</dbReference>
<dbReference type="PANTHER" id="PTHR43520">
    <property type="entry name" value="ATP7, ISOFORM B"/>
    <property type="match status" value="1"/>
</dbReference>
<dbReference type="CDD" id="cd02094">
    <property type="entry name" value="P-type_ATPase_Cu-like"/>
    <property type="match status" value="1"/>
</dbReference>
<dbReference type="InterPro" id="IPR008250">
    <property type="entry name" value="ATPase_P-typ_transduc_dom_A_sf"/>
</dbReference>
<dbReference type="PROSITE" id="PS01047">
    <property type="entry name" value="HMA_1"/>
    <property type="match status" value="2"/>
</dbReference>
<evidence type="ECO:0000256" key="13">
    <source>
        <dbReference type="ARBA" id="ARBA00022989"/>
    </source>
</evidence>
<feature type="domain" description="HMA" evidence="18">
    <location>
        <begin position="6"/>
        <end position="72"/>
    </location>
</feature>
<evidence type="ECO:0000256" key="6">
    <source>
        <dbReference type="ARBA" id="ARBA00022723"/>
    </source>
</evidence>
<keyword evidence="13 17" id="KW-1133">Transmembrane helix</keyword>
<evidence type="ECO:0000256" key="15">
    <source>
        <dbReference type="ARBA" id="ARBA00023065"/>
    </source>
</evidence>
<dbReference type="SUPFAM" id="SSF55008">
    <property type="entry name" value="HMA, heavy metal-associated domain"/>
    <property type="match status" value="2"/>
</dbReference>
<dbReference type="PRINTS" id="PR00119">
    <property type="entry name" value="CATATPASE"/>
</dbReference>
<gene>
    <name evidence="19" type="ORF">MNBD_NITROSPINAE04-652</name>
</gene>
<dbReference type="NCBIfam" id="TIGR01511">
    <property type="entry name" value="ATPase-IB1_Cu"/>
    <property type="match status" value="1"/>
</dbReference>
<evidence type="ECO:0000256" key="12">
    <source>
        <dbReference type="ARBA" id="ARBA00022967"/>
    </source>
</evidence>
<feature type="domain" description="HMA" evidence="18">
    <location>
        <begin position="77"/>
        <end position="143"/>
    </location>
</feature>
<keyword evidence="9" id="KW-0187">Copper transport</keyword>
<dbReference type="InterPro" id="IPR023214">
    <property type="entry name" value="HAD_sf"/>
</dbReference>
<dbReference type="NCBIfam" id="TIGR00003">
    <property type="entry name" value="copper ion binding protein"/>
    <property type="match status" value="2"/>
</dbReference>
<dbReference type="Pfam" id="PF00403">
    <property type="entry name" value="HMA"/>
    <property type="match status" value="2"/>
</dbReference>
<dbReference type="GO" id="GO:0043682">
    <property type="term" value="F:P-type divalent copper transporter activity"/>
    <property type="evidence" value="ECO:0007669"/>
    <property type="project" value="TreeGrafter"/>
</dbReference>
<feature type="transmembrane region" description="Helical" evidence="17">
    <location>
        <begin position="787"/>
        <end position="807"/>
    </location>
</feature>
<evidence type="ECO:0000256" key="1">
    <source>
        <dbReference type="ARBA" id="ARBA00004651"/>
    </source>
</evidence>
<dbReference type="PRINTS" id="PR00942">
    <property type="entry name" value="CUATPASEI"/>
</dbReference>
<dbReference type="FunFam" id="2.70.150.10:FF:000020">
    <property type="entry name" value="Copper-exporting P-type ATPase A"/>
    <property type="match status" value="1"/>
</dbReference>
<evidence type="ECO:0000256" key="9">
    <source>
        <dbReference type="ARBA" id="ARBA00022796"/>
    </source>
</evidence>
<comment type="similarity">
    <text evidence="2">Belongs to the cation transport ATPase (P-type) (TC 3.A.3) family. Type IB subfamily.</text>
</comment>
<feature type="transmembrane region" description="Helical" evidence="17">
    <location>
        <begin position="236"/>
        <end position="256"/>
    </location>
</feature>
<dbReference type="NCBIfam" id="TIGR01525">
    <property type="entry name" value="ATPase-IB_hvy"/>
    <property type="match status" value="1"/>
</dbReference>
<dbReference type="SFLD" id="SFLDG00002">
    <property type="entry name" value="C1.7:_P-type_atpase_like"/>
    <property type="match status" value="1"/>
</dbReference>
<keyword evidence="19" id="KW-0378">Hydrolase</keyword>
<dbReference type="SUPFAM" id="SSF56784">
    <property type="entry name" value="HAD-like"/>
    <property type="match status" value="1"/>
</dbReference>
<dbReference type="InterPro" id="IPR044492">
    <property type="entry name" value="P_typ_ATPase_HD_dom"/>
</dbReference>
<keyword evidence="16 17" id="KW-0472">Membrane</keyword>
<dbReference type="InterPro" id="IPR036412">
    <property type="entry name" value="HAD-like_sf"/>
</dbReference>
<sequence>MVDDINATEFELTGMSCASCANTIEKSVAKVEGVKSADINFLTRKLVVETDNGNVDKKTIEEAIIKAGYGVEKADQSKVTIPIGGMTCAACAARIEKGLKKTKGVVDASVNYATEKATVTFDNSEARLSDLKKAIENAGYKALSATEIKIDKEEPLLQRPVFNLRLAIVFALPLAFLTMGSLVGLTLPEFISAETNPGRLAALQLLLTIPIIFAGRRFYVSGSKAAFHGGANMDTLIAMGTSAALAYSVYGLAMILSGDATFIHQLYFEAAGIILTLVLLGKYMEDRAKKRTSSAIQKLMNLAPATATLVENGEYKTIPAEDIQPGDVLLVKPGEKIPTDGVLLKGTTAVDESMLTGESMPVNKKEKDKLIGSTVNGENTIEMSAERVGAETMLSRIIKLVEDAQGSKAPIAKLADRVSGIFVPVVLGIAITSSLAWYIAGQPFSFALTIFISVLIIACPCALGLATPTAIMVGTGRGAELGVLIKNAVALENAHKIDTVVFDKTGTITEGKPAVTSFDTFNGFTEDDLWRAAASVEAGSEHPLAKAVVVAAKKRGIKFPVASDINSVPGFGVKGKLDGVEVIVGKAGLLTREGIEITNAKDSLGGTAKLGHTPLLLAIGGKLGAVIGVADTIKPTSRKAIENLQRMGTETVMITGDSEPVAKAIAKEAGIEKVIAEVLPQDKDKEVQKLHDAGRKVAMVGDGINDAPALARADVGIAMGTGTDVAMESGDIVLMSGDLGGVEKALRLSRATVRNIKQNLFWAFFYNSLGIPIAAGALVLFDGPMLKPVFAAAAMSFSSVSVLLNALRLKNFK</sequence>
<keyword evidence="15" id="KW-0406">Ion transport</keyword>
<feature type="transmembrane region" description="Helical" evidence="17">
    <location>
        <begin position="760"/>
        <end position="781"/>
    </location>
</feature>
<dbReference type="PANTHER" id="PTHR43520:SF8">
    <property type="entry name" value="P-TYPE CU(+) TRANSPORTER"/>
    <property type="match status" value="1"/>
</dbReference>
<dbReference type="SUPFAM" id="SSF81653">
    <property type="entry name" value="Calcium ATPase, transduction domain A"/>
    <property type="match status" value="1"/>
</dbReference>
<keyword evidence="3" id="KW-0813">Transport</keyword>
<keyword evidence="12" id="KW-1278">Translocase</keyword>
<dbReference type="Pfam" id="PF00702">
    <property type="entry name" value="Hydrolase"/>
    <property type="match status" value="1"/>
</dbReference>
<dbReference type="InterPro" id="IPR017969">
    <property type="entry name" value="Heavy-metal-associated_CS"/>
</dbReference>
<dbReference type="SFLD" id="SFLDS00003">
    <property type="entry name" value="Haloacid_Dehalogenase"/>
    <property type="match status" value="1"/>
</dbReference>